<dbReference type="KEGG" id="rca:Rcas_4177"/>
<organism evidence="1 2">
    <name type="scientific">Roseiflexus castenholzii (strain DSM 13941 / HLO8)</name>
    <dbReference type="NCBI Taxonomy" id="383372"/>
    <lineage>
        <taxon>Bacteria</taxon>
        <taxon>Bacillati</taxon>
        <taxon>Chloroflexota</taxon>
        <taxon>Chloroflexia</taxon>
        <taxon>Chloroflexales</taxon>
        <taxon>Roseiflexineae</taxon>
        <taxon>Roseiflexaceae</taxon>
        <taxon>Roseiflexus</taxon>
    </lineage>
</organism>
<dbReference type="Proteomes" id="UP000000263">
    <property type="component" value="Chromosome"/>
</dbReference>
<proteinExistence type="predicted"/>
<protein>
    <submittedName>
        <fullName evidence="1">Uncharacterized protein</fullName>
    </submittedName>
</protein>
<sequence>MITAEIPMSYHIPIRRKMPRDGSDHSIASSLKIIHGADDQSGEHLLDTPTQTLPAFNDRLPGHTFHQIRIHAGHNAPESGSAPGAAPPAFRAPPITPVQAPGLARSLATPVRTSSVTPMVQRKPPVGTAQSIANGHAFTKHVQTQREFPEISSVGDFATLIETIINSPAEHKVLSNGREAFWDGKDTVVIYNPKAGDKGTCFRPTAGKRYFDNLA</sequence>
<keyword evidence="2" id="KW-1185">Reference proteome</keyword>
<evidence type="ECO:0000313" key="2">
    <source>
        <dbReference type="Proteomes" id="UP000000263"/>
    </source>
</evidence>
<evidence type="ECO:0000313" key="1">
    <source>
        <dbReference type="EMBL" id="ABU60208.1"/>
    </source>
</evidence>
<dbReference type="AlphaFoldDB" id="A7NRL2"/>
<name>A7NRL2_ROSCS</name>
<dbReference type="EMBL" id="CP000804">
    <property type="protein sequence ID" value="ABU60208.1"/>
    <property type="molecule type" value="Genomic_DNA"/>
</dbReference>
<reference evidence="1 2" key="1">
    <citation type="submission" date="2007-08" db="EMBL/GenBank/DDBJ databases">
        <title>Complete sequence of Roseiflexus castenholzii DSM 13941.</title>
        <authorList>
            <consortium name="US DOE Joint Genome Institute"/>
            <person name="Copeland A."/>
            <person name="Lucas S."/>
            <person name="Lapidus A."/>
            <person name="Barry K."/>
            <person name="Glavina del Rio T."/>
            <person name="Dalin E."/>
            <person name="Tice H."/>
            <person name="Pitluck S."/>
            <person name="Thompson L.S."/>
            <person name="Brettin T."/>
            <person name="Bruce D."/>
            <person name="Detter J.C."/>
            <person name="Han C."/>
            <person name="Tapia R."/>
            <person name="Schmutz J."/>
            <person name="Larimer F."/>
            <person name="Land M."/>
            <person name="Hauser L."/>
            <person name="Kyrpides N."/>
            <person name="Mikhailova N."/>
            <person name="Bryant D.A."/>
            <person name="Hanada S."/>
            <person name="Tsukatani Y."/>
            <person name="Richardson P."/>
        </authorList>
    </citation>
    <scope>NUCLEOTIDE SEQUENCE [LARGE SCALE GENOMIC DNA]</scope>
    <source>
        <strain evidence="2">DSM 13941 / HLO8</strain>
    </source>
</reference>
<dbReference type="STRING" id="383372.Rcas_4177"/>
<gene>
    <name evidence="1" type="ordered locus">Rcas_4177</name>
</gene>
<dbReference type="HOGENOM" id="CLU_1282416_0_0_0"/>
<accession>A7NRL2</accession>
<dbReference type="eggNOG" id="COG3209">
    <property type="taxonomic scope" value="Bacteria"/>
</dbReference>